<feature type="transmembrane region" description="Helical" evidence="1">
    <location>
        <begin position="207"/>
        <end position="227"/>
    </location>
</feature>
<dbReference type="RefSeq" id="WP_125593012.1">
    <property type="nucleotide sequence ID" value="NZ_JBHSSN010000015.1"/>
</dbReference>
<accession>A0ABW1V095</accession>
<dbReference type="GO" id="GO:0016746">
    <property type="term" value="F:acyltransferase activity"/>
    <property type="evidence" value="ECO:0007669"/>
    <property type="project" value="UniProtKB-KW"/>
</dbReference>
<feature type="transmembrane region" description="Helical" evidence="1">
    <location>
        <begin position="85"/>
        <end position="106"/>
    </location>
</feature>
<keyword evidence="4" id="KW-1185">Reference proteome</keyword>
<gene>
    <name evidence="3" type="ORF">ACFP1F_09600</name>
</gene>
<dbReference type="Pfam" id="PF01757">
    <property type="entry name" value="Acyl_transf_3"/>
    <property type="match status" value="1"/>
</dbReference>
<feature type="transmembrane region" description="Helical" evidence="1">
    <location>
        <begin position="126"/>
        <end position="143"/>
    </location>
</feature>
<dbReference type="EMBL" id="JBHSSN010000015">
    <property type="protein sequence ID" value="MFC6323994.1"/>
    <property type="molecule type" value="Genomic_DNA"/>
</dbReference>
<feature type="domain" description="Acyltransferase 3" evidence="2">
    <location>
        <begin position="7"/>
        <end position="323"/>
    </location>
</feature>
<dbReference type="Proteomes" id="UP001596186">
    <property type="component" value="Unassembled WGS sequence"/>
</dbReference>
<feature type="transmembrane region" description="Helical" evidence="1">
    <location>
        <begin position="178"/>
        <end position="200"/>
    </location>
</feature>
<organism evidence="3 4">
    <name type="scientific">Companilactobacillus baiquanensis</name>
    <dbReference type="NCBI Taxonomy" id="2486005"/>
    <lineage>
        <taxon>Bacteria</taxon>
        <taxon>Bacillati</taxon>
        <taxon>Bacillota</taxon>
        <taxon>Bacilli</taxon>
        <taxon>Lactobacillales</taxon>
        <taxon>Lactobacillaceae</taxon>
        <taxon>Companilactobacillus</taxon>
    </lineage>
</organism>
<sequence>MRKTRNSNIELLRIISMLFITLHHFSLWAQGGRSDYLIAHNHLWSAFWSLFYLPLGDIGVYIFVMISGFYLGIKNISIKQSVKKTLKVYAEVYFYSILFLILALNWQSPVKTNKLWQSVMPITFNQYWFVSGYVVLMLLVPFINQAVNKLTKRQFAYLLTVLVVICGIFPLINNTIASQTVGLGILITAYLFGTFIAKFIHRNNWNYLIGLSLFVVNTIIIYIIMYYQIILTKDRFTNIYTGIFALLSAWGLFLIFINLKPVFHVIFNQVARHMFAVYLITQNIFVLKQLWSNFHFKQIHDLTKLNLYGLGTVLLIMLGCYLIDIVRSAIFKLISLIAKKSENP</sequence>
<evidence type="ECO:0000259" key="2">
    <source>
        <dbReference type="Pfam" id="PF01757"/>
    </source>
</evidence>
<feature type="transmembrane region" description="Helical" evidence="1">
    <location>
        <begin position="239"/>
        <end position="258"/>
    </location>
</feature>
<protein>
    <submittedName>
        <fullName evidence="3">Acyltransferase family protein</fullName>
    </submittedName>
</protein>
<keyword evidence="3" id="KW-0012">Acyltransferase</keyword>
<feature type="transmembrane region" description="Helical" evidence="1">
    <location>
        <begin position="155"/>
        <end position="172"/>
    </location>
</feature>
<feature type="transmembrane region" description="Helical" evidence="1">
    <location>
        <begin position="270"/>
        <end position="287"/>
    </location>
</feature>
<comment type="caution">
    <text evidence="3">The sequence shown here is derived from an EMBL/GenBank/DDBJ whole genome shotgun (WGS) entry which is preliminary data.</text>
</comment>
<reference evidence="4" key="1">
    <citation type="journal article" date="2019" name="Int. J. Syst. Evol. Microbiol.">
        <title>The Global Catalogue of Microorganisms (GCM) 10K type strain sequencing project: providing services to taxonomists for standard genome sequencing and annotation.</title>
        <authorList>
            <consortium name="The Broad Institute Genomics Platform"/>
            <consortium name="The Broad Institute Genome Sequencing Center for Infectious Disease"/>
            <person name="Wu L."/>
            <person name="Ma J."/>
        </authorList>
    </citation>
    <scope>NUCLEOTIDE SEQUENCE [LARGE SCALE GENOMIC DNA]</scope>
    <source>
        <strain evidence="4">CCM 8895</strain>
    </source>
</reference>
<keyword evidence="1" id="KW-1133">Transmembrane helix</keyword>
<evidence type="ECO:0000256" key="1">
    <source>
        <dbReference type="SAM" id="Phobius"/>
    </source>
</evidence>
<keyword evidence="1" id="KW-0812">Transmembrane</keyword>
<evidence type="ECO:0000313" key="3">
    <source>
        <dbReference type="EMBL" id="MFC6323994.1"/>
    </source>
</evidence>
<name>A0ABW1V095_9LACO</name>
<feature type="transmembrane region" description="Helical" evidence="1">
    <location>
        <begin position="51"/>
        <end position="73"/>
    </location>
</feature>
<proteinExistence type="predicted"/>
<feature type="transmembrane region" description="Helical" evidence="1">
    <location>
        <begin position="12"/>
        <end position="31"/>
    </location>
</feature>
<dbReference type="InterPro" id="IPR002656">
    <property type="entry name" value="Acyl_transf_3_dom"/>
</dbReference>
<feature type="transmembrane region" description="Helical" evidence="1">
    <location>
        <begin position="307"/>
        <end position="330"/>
    </location>
</feature>
<evidence type="ECO:0000313" key="4">
    <source>
        <dbReference type="Proteomes" id="UP001596186"/>
    </source>
</evidence>
<keyword evidence="1" id="KW-0472">Membrane</keyword>
<keyword evidence="3" id="KW-0808">Transferase</keyword>